<organism evidence="1 2">
    <name type="scientific">Tsukamurella tyrosinosolvens</name>
    <dbReference type="NCBI Taxonomy" id="57704"/>
    <lineage>
        <taxon>Bacteria</taxon>
        <taxon>Bacillati</taxon>
        <taxon>Actinomycetota</taxon>
        <taxon>Actinomycetes</taxon>
        <taxon>Mycobacteriales</taxon>
        <taxon>Tsukamurellaceae</taxon>
        <taxon>Tsukamurella</taxon>
    </lineage>
</organism>
<proteinExistence type="predicted"/>
<dbReference type="STRING" id="57704.SAMN04489793_3177"/>
<evidence type="ECO:0000313" key="1">
    <source>
        <dbReference type="EMBL" id="SEC77537.1"/>
    </source>
</evidence>
<keyword evidence="2" id="KW-1185">Reference proteome</keyword>
<sequence length="51" mass="5786">MSTFKPYIDPATGEWVGEHETRDAEGEVHRRTEWFESEQQAADFARTGASA</sequence>
<evidence type="ECO:0000313" key="2">
    <source>
        <dbReference type="Proteomes" id="UP000182241"/>
    </source>
</evidence>
<gene>
    <name evidence="1" type="ORF">SAMN04489793_3177</name>
</gene>
<dbReference type="AlphaFoldDB" id="A0A1H4V979"/>
<name>A0A1H4V979_TSUTY</name>
<dbReference type="EMBL" id="FNSA01000003">
    <property type="protein sequence ID" value="SEC77537.1"/>
    <property type="molecule type" value="Genomic_DNA"/>
</dbReference>
<accession>A0A1H4V979</accession>
<protein>
    <submittedName>
        <fullName evidence="1">Uncharacterized protein</fullName>
    </submittedName>
</protein>
<dbReference type="Proteomes" id="UP000182241">
    <property type="component" value="Unassembled WGS sequence"/>
</dbReference>
<dbReference type="RefSeq" id="WP_156486434.1">
    <property type="nucleotide sequence ID" value="NZ_FNSA01000003.1"/>
</dbReference>
<reference evidence="2" key="1">
    <citation type="submission" date="2016-10" db="EMBL/GenBank/DDBJ databases">
        <authorList>
            <person name="Varghese N."/>
            <person name="Submissions S."/>
        </authorList>
    </citation>
    <scope>NUCLEOTIDE SEQUENCE [LARGE SCALE GENOMIC DNA]</scope>
    <source>
        <strain evidence="2">DSM 44234</strain>
    </source>
</reference>